<protein>
    <recommendedName>
        <fullName evidence="1">S1 motif domain-containing protein</fullName>
    </recommendedName>
</protein>
<proteinExistence type="predicted"/>
<dbReference type="CDD" id="cd00164">
    <property type="entry name" value="S1_like"/>
    <property type="match status" value="1"/>
</dbReference>
<dbReference type="PANTHER" id="PTHR47600:SF1">
    <property type="entry name" value="NUCLEIC ACID-BINDING, OB-FOLD-LIKE PROTEIN"/>
    <property type="match status" value="1"/>
</dbReference>
<accession>A0A1D6JRH1</accession>
<dbReference type="InParanoid" id="A0A1D6JRH1"/>
<dbReference type="AlphaFoldDB" id="A0A1D6JRH1"/>
<evidence type="ECO:0000259" key="1">
    <source>
        <dbReference type="Pfam" id="PF00575"/>
    </source>
</evidence>
<evidence type="ECO:0000313" key="2">
    <source>
        <dbReference type="EMBL" id="ONL94537.1"/>
    </source>
</evidence>
<dbReference type="SUPFAM" id="SSF50249">
    <property type="entry name" value="Nucleic acid-binding proteins"/>
    <property type="match status" value="1"/>
</dbReference>
<dbReference type="EMBL" id="CM007647">
    <property type="protein sequence ID" value="ONL94537.1"/>
    <property type="molecule type" value="Genomic_DNA"/>
</dbReference>
<sequence length="260" mass="29342">MEPASAFLERTRACCTAPVISRPPAGFISSLHLRRYNSPAQIDSSTTPVARLPSPWVSSQTGLLKQFNPHICSFSSVLVSLISVVSGYSLFICVIFSLDKIGKESLKVRDHIYSWKAAWVYAHHGDFFELKMFLALRFSYLLGAWIDYLDITPAPFGEHIYEPFCLCIKSAWLICFSSSSSWKRLLALIQQWEVSWDDTLDPAVSYKIGQVVDAKVIHLDYNNSRIFLSLKDVKVMVETTLGKEELKEAVLMCTSTNRVS</sequence>
<dbReference type="InterPro" id="IPR003029">
    <property type="entry name" value="S1_domain"/>
</dbReference>
<dbReference type="InterPro" id="IPR012340">
    <property type="entry name" value="NA-bd_OB-fold"/>
</dbReference>
<dbReference type="ExpressionAtlas" id="A0A1D6JRH1">
    <property type="expression patterns" value="baseline and differential"/>
</dbReference>
<dbReference type="Pfam" id="PF00575">
    <property type="entry name" value="S1"/>
    <property type="match status" value="1"/>
</dbReference>
<dbReference type="Gene3D" id="2.40.50.140">
    <property type="entry name" value="Nucleic acid-binding proteins"/>
    <property type="match status" value="1"/>
</dbReference>
<organism evidence="2">
    <name type="scientific">Zea mays</name>
    <name type="common">Maize</name>
    <dbReference type="NCBI Taxonomy" id="4577"/>
    <lineage>
        <taxon>Eukaryota</taxon>
        <taxon>Viridiplantae</taxon>
        <taxon>Streptophyta</taxon>
        <taxon>Embryophyta</taxon>
        <taxon>Tracheophyta</taxon>
        <taxon>Spermatophyta</taxon>
        <taxon>Magnoliopsida</taxon>
        <taxon>Liliopsida</taxon>
        <taxon>Poales</taxon>
        <taxon>Poaceae</taxon>
        <taxon>PACMAD clade</taxon>
        <taxon>Panicoideae</taxon>
        <taxon>Andropogonodae</taxon>
        <taxon>Andropogoneae</taxon>
        <taxon>Tripsacinae</taxon>
        <taxon>Zea</taxon>
    </lineage>
</organism>
<reference evidence="2" key="1">
    <citation type="submission" date="2015-12" db="EMBL/GenBank/DDBJ databases">
        <title>Update maize B73 reference genome by single molecule sequencing technologies.</title>
        <authorList>
            <consortium name="Maize Genome Sequencing Project"/>
            <person name="Ware D."/>
        </authorList>
    </citation>
    <scope>NUCLEOTIDE SEQUENCE [LARGE SCALE GENOMIC DNA]</scope>
    <source>
        <tissue evidence="2">Seedling</tissue>
    </source>
</reference>
<dbReference type="STRING" id="4577.A0A1D6JRH1"/>
<dbReference type="PaxDb" id="4577-GRMZM2G013855_P01"/>
<dbReference type="GO" id="GO:0003676">
    <property type="term" value="F:nucleic acid binding"/>
    <property type="evidence" value="ECO:0007669"/>
    <property type="project" value="InterPro"/>
</dbReference>
<feature type="domain" description="S1 motif" evidence="1">
    <location>
        <begin position="188"/>
        <end position="231"/>
    </location>
</feature>
<dbReference type="PANTHER" id="PTHR47600">
    <property type="entry name" value="NUCLEIC ACID-BINDING, OB-FOLD-LIKE PROTEIN"/>
    <property type="match status" value="1"/>
</dbReference>
<name>A0A1D6JRH1_MAIZE</name>
<gene>
    <name evidence="2" type="ORF">ZEAMMB73_Zm00001d028035</name>
</gene>